<evidence type="ECO:0000256" key="4">
    <source>
        <dbReference type="ARBA" id="ARBA00022741"/>
    </source>
</evidence>
<dbReference type="KEGG" id="dpp:DICPUDRAFT_8174"/>
<dbReference type="OMA" id="INWHELV"/>
<sequence>KITDFNFFGSLGSGSFGTAKLCRHRETGIFFCSKTLRRNNIVHEKHKEHVQNEINIMLSTNHSFLVKTYTTFNTPSKIHFIMEYASKKDLFYHLRASKQFSENTTRQIVAQIVLAIDYLHRENIIYRDLKPENILVDDKGHIKLTDFGFSKKTDYNTTSVCGTLPYMAPEILISHMGHGKAVDWWALGVVIYELITGSLPFENSKEFLINRKSDVPFLPMKDELFCDDLKDLIMQLLQIDPLKRLGTKGGGQTIKNHKWFSSINWDELESKLNNGPL</sequence>
<dbReference type="PIRSF" id="PIRSF000654">
    <property type="entry name" value="Integrin-linked_kinase"/>
    <property type="match status" value="1"/>
</dbReference>
<dbReference type="InterPro" id="IPR000719">
    <property type="entry name" value="Prot_kinase_dom"/>
</dbReference>
<protein>
    <recommendedName>
        <fullName evidence="7">Protein kinase domain-containing protein</fullName>
    </recommendedName>
</protein>
<evidence type="ECO:0000256" key="6">
    <source>
        <dbReference type="ARBA" id="ARBA00022840"/>
    </source>
</evidence>
<dbReference type="GO" id="GO:0005829">
    <property type="term" value="C:cytosol"/>
    <property type="evidence" value="ECO:0000318"/>
    <property type="project" value="GO_Central"/>
</dbReference>
<evidence type="ECO:0000256" key="3">
    <source>
        <dbReference type="ARBA" id="ARBA00022679"/>
    </source>
</evidence>
<dbReference type="PANTHER" id="PTHR24353">
    <property type="entry name" value="CYCLIC NUCLEOTIDE-DEPENDENT PROTEIN KINASE"/>
    <property type="match status" value="1"/>
</dbReference>
<name>F0ZRP3_DICPU</name>
<dbReference type="PANTHER" id="PTHR24353:SF110">
    <property type="entry name" value="DEVELOPMENTALLY-REGULATED PROTEIN KINASE 1"/>
    <property type="match status" value="1"/>
</dbReference>
<accession>F0ZRP3</accession>
<evidence type="ECO:0000259" key="7">
    <source>
        <dbReference type="PROSITE" id="PS50011"/>
    </source>
</evidence>
<dbReference type="STRING" id="5786.F0ZRP3"/>
<dbReference type="InterPro" id="IPR008271">
    <property type="entry name" value="Ser/Thr_kinase_AS"/>
</dbReference>
<dbReference type="GO" id="GO:0007189">
    <property type="term" value="P:adenylate cyclase-activating G protein-coupled receptor signaling pathway"/>
    <property type="evidence" value="ECO:0000318"/>
    <property type="project" value="GO_Central"/>
</dbReference>
<keyword evidence="2" id="KW-0597">Phosphoprotein</keyword>
<dbReference type="GO" id="GO:0004691">
    <property type="term" value="F:cAMP-dependent protein kinase activity"/>
    <property type="evidence" value="ECO:0000318"/>
    <property type="project" value="GO_Central"/>
</dbReference>
<dbReference type="Gene3D" id="3.30.200.20">
    <property type="entry name" value="Phosphorylase Kinase, domain 1"/>
    <property type="match status" value="1"/>
</dbReference>
<dbReference type="VEuPathDB" id="AmoebaDB:DICPUDRAFT_8174"/>
<dbReference type="PROSITE" id="PS50011">
    <property type="entry name" value="PROTEIN_KINASE_DOM"/>
    <property type="match status" value="1"/>
</dbReference>
<reference evidence="9" key="1">
    <citation type="journal article" date="2011" name="Genome Biol.">
        <title>Comparative genomics of the social amoebae Dictyostelium discoideum and Dictyostelium purpureum.</title>
        <authorList>
            <consortium name="US DOE Joint Genome Institute (JGI-PGF)"/>
            <person name="Sucgang R."/>
            <person name="Kuo A."/>
            <person name="Tian X."/>
            <person name="Salerno W."/>
            <person name="Parikh A."/>
            <person name="Feasley C.L."/>
            <person name="Dalin E."/>
            <person name="Tu H."/>
            <person name="Huang E."/>
            <person name="Barry K."/>
            <person name="Lindquist E."/>
            <person name="Shapiro H."/>
            <person name="Bruce D."/>
            <person name="Schmutz J."/>
            <person name="Salamov A."/>
            <person name="Fey P."/>
            <person name="Gaudet P."/>
            <person name="Anjard C."/>
            <person name="Babu M.M."/>
            <person name="Basu S."/>
            <person name="Bushmanova Y."/>
            <person name="van der Wel H."/>
            <person name="Katoh-Kurasawa M."/>
            <person name="Dinh C."/>
            <person name="Coutinho P.M."/>
            <person name="Saito T."/>
            <person name="Elias M."/>
            <person name="Schaap P."/>
            <person name="Kay R.R."/>
            <person name="Henrissat B."/>
            <person name="Eichinger L."/>
            <person name="Rivero F."/>
            <person name="Putnam N.H."/>
            <person name="West C.M."/>
            <person name="Loomis W.F."/>
            <person name="Chisholm R.L."/>
            <person name="Shaulsky G."/>
            <person name="Strassmann J.E."/>
            <person name="Queller D.C."/>
            <person name="Kuspa A."/>
            <person name="Grigoriev I.V."/>
        </authorList>
    </citation>
    <scope>NUCLEOTIDE SEQUENCE [LARGE SCALE GENOMIC DNA]</scope>
    <source>
        <strain evidence="9">QSDP1</strain>
    </source>
</reference>
<keyword evidence="4" id="KW-0547">Nucleotide-binding</keyword>
<proteinExistence type="predicted"/>
<dbReference type="GO" id="GO:0005524">
    <property type="term" value="F:ATP binding"/>
    <property type="evidence" value="ECO:0007669"/>
    <property type="project" value="UniProtKB-KW"/>
</dbReference>
<dbReference type="GO" id="GO:0005952">
    <property type="term" value="C:cAMP-dependent protein kinase complex"/>
    <property type="evidence" value="ECO:0000318"/>
    <property type="project" value="GO_Central"/>
</dbReference>
<dbReference type="SUPFAM" id="SSF56112">
    <property type="entry name" value="Protein kinase-like (PK-like)"/>
    <property type="match status" value="1"/>
</dbReference>
<dbReference type="Pfam" id="PF00069">
    <property type="entry name" value="Pkinase"/>
    <property type="match status" value="1"/>
</dbReference>
<dbReference type="Proteomes" id="UP000001064">
    <property type="component" value="Unassembled WGS sequence"/>
</dbReference>
<dbReference type="Gene3D" id="1.10.510.10">
    <property type="entry name" value="Transferase(Phosphotransferase) domain 1"/>
    <property type="match status" value="1"/>
</dbReference>
<dbReference type="OrthoDB" id="20931at2759"/>
<organism evidence="8 9">
    <name type="scientific">Dictyostelium purpureum</name>
    <name type="common">Slime mold</name>
    <dbReference type="NCBI Taxonomy" id="5786"/>
    <lineage>
        <taxon>Eukaryota</taxon>
        <taxon>Amoebozoa</taxon>
        <taxon>Evosea</taxon>
        <taxon>Eumycetozoa</taxon>
        <taxon>Dictyostelia</taxon>
        <taxon>Dictyosteliales</taxon>
        <taxon>Dictyosteliaceae</taxon>
        <taxon>Dictyostelium</taxon>
    </lineage>
</organism>
<dbReference type="AlphaFoldDB" id="F0ZRP3"/>
<keyword evidence="9" id="KW-1185">Reference proteome</keyword>
<dbReference type="FunFam" id="1.10.510.10:FF:000048">
    <property type="entry name" value="Protein kinase C"/>
    <property type="match status" value="1"/>
</dbReference>
<dbReference type="RefSeq" id="XP_003290084.1">
    <property type="nucleotide sequence ID" value="XM_003290036.1"/>
</dbReference>
<feature type="domain" description="Protein kinase" evidence="7">
    <location>
        <begin position="5"/>
        <end position="260"/>
    </location>
</feature>
<keyword evidence="3" id="KW-0808">Transferase</keyword>
<dbReference type="InterPro" id="IPR011009">
    <property type="entry name" value="Kinase-like_dom_sf"/>
</dbReference>
<keyword evidence="1" id="KW-0723">Serine/threonine-protein kinase</keyword>
<evidence type="ECO:0000256" key="2">
    <source>
        <dbReference type="ARBA" id="ARBA00022553"/>
    </source>
</evidence>
<dbReference type="eggNOG" id="KOG0616">
    <property type="taxonomic scope" value="Eukaryota"/>
</dbReference>
<dbReference type="InParanoid" id="F0ZRP3"/>
<dbReference type="GeneID" id="10504449"/>
<dbReference type="PROSITE" id="PS00108">
    <property type="entry name" value="PROTEIN_KINASE_ST"/>
    <property type="match status" value="1"/>
</dbReference>
<feature type="non-terminal residue" evidence="8">
    <location>
        <position position="1"/>
    </location>
</feature>
<evidence type="ECO:0000313" key="9">
    <source>
        <dbReference type="Proteomes" id="UP000001064"/>
    </source>
</evidence>
<evidence type="ECO:0000256" key="5">
    <source>
        <dbReference type="ARBA" id="ARBA00022777"/>
    </source>
</evidence>
<dbReference type="EMBL" id="GL871144">
    <property type="protein sequence ID" value="EGC33376.1"/>
    <property type="molecule type" value="Genomic_DNA"/>
</dbReference>
<dbReference type="SMART" id="SM00220">
    <property type="entry name" value="S_TKc"/>
    <property type="match status" value="1"/>
</dbReference>
<evidence type="ECO:0000313" key="8">
    <source>
        <dbReference type="EMBL" id="EGC33376.1"/>
    </source>
</evidence>
<gene>
    <name evidence="8" type="ORF">DICPUDRAFT_8174</name>
</gene>
<dbReference type="FunFam" id="3.30.200.20:FF:000042">
    <property type="entry name" value="Aurora kinase A"/>
    <property type="match status" value="1"/>
</dbReference>
<feature type="non-terminal residue" evidence="8">
    <location>
        <position position="277"/>
    </location>
</feature>
<keyword evidence="5" id="KW-0418">Kinase</keyword>
<keyword evidence="6" id="KW-0067">ATP-binding</keyword>
<evidence type="ECO:0000256" key="1">
    <source>
        <dbReference type="ARBA" id="ARBA00022527"/>
    </source>
</evidence>